<reference evidence="1 2" key="1">
    <citation type="submission" date="2012-02" db="EMBL/GenBank/DDBJ databases">
        <title>Improved High-Quality Draft Sequence of Rhizobium leguminosarum bv. trifolii WSM2297.</title>
        <authorList>
            <consortium name="US DOE Joint Genome Institute"/>
            <person name="Lucas S."/>
            <person name="Han J."/>
            <person name="Lapidus A."/>
            <person name="Cheng J.-F."/>
            <person name="Goodwin L."/>
            <person name="Pitluck S."/>
            <person name="Peters L."/>
            <person name="Ovchinnikova G."/>
            <person name="Zhang X."/>
            <person name="Detter J.C."/>
            <person name="Han C."/>
            <person name="Tapia R."/>
            <person name="Land M."/>
            <person name="Hauser L."/>
            <person name="Kyrpides N."/>
            <person name="Ivanova N."/>
            <person name="Pagani I."/>
            <person name="Brau L."/>
            <person name="Yates R."/>
            <person name="O'Hara G."/>
            <person name="Rui T."/>
            <person name="Howieson J."/>
            <person name="Reeve W."/>
            <person name="Woyke T."/>
        </authorList>
    </citation>
    <scope>NUCLEOTIDE SEQUENCE [LARGE SCALE GENOMIC DNA]</scope>
    <source>
        <strain evidence="1 2">WSM2297</strain>
    </source>
</reference>
<evidence type="ECO:0000313" key="2">
    <source>
        <dbReference type="Proteomes" id="UP000005732"/>
    </source>
</evidence>
<accession>J0KMG9</accession>
<name>J0KMG9_RHILT</name>
<dbReference type="Proteomes" id="UP000005732">
    <property type="component" value="Unassembled WGS sequence"/>
</dbReference>
<gene>
    <name evidence="1" type="ORF">Rleg4DRAFT_0131</name>
</gene>
<dbReference type="HOGENOM" id="CLU_2993594_0_0_5"/>
<protein>
    <submittedName>
        <fullName evidence="1">Uncharacterized protein</fullName>
    </submittedName>
</protein>
<proteinExistence type="predicted"/>
<dbReference type="EMBL" id="JH719395">
    <property type="protein sequence ID" value="EJC78564.1"/>
    <property type="molecule type" value="Genomic_DNA"/>
</dbReference>
<dbReference type="AlphaFoldDB" id="J0KMG9"/>
<sequence length="57" mass="6062">MLGAMALRGIGLWILTAAFGVQQDARFQISASYVGSEEAVFKRALSGAKNNCSSDPR</sequence>
<evidence type="ECO:0000313" key="1">
    <source>
        <dbReference type="EMBL" id="EJC78564.1"/>
    </source>
</evidence>
<organism evidence="1 2">
    <name type="scientific">Rhizobium leguminosarum bv. trifolii WSM2297</name>
    <dbReference type="NCBI Taxonomy" id="754762"/>
    <lineage>
        <taxon>Bacteria</taxon>
        <taxon>Pseudomonadati</taxon>
        <taxon>Pseudomonadota</taxon>
        <taxon>Alphaproteobacteria</taxon>
        <taxon>Hyphomicrobiales</taxon>
        <taxon>Rhizobiaceae</taxon>
        <taxon>Rhizobium/Agrobacterium group</taxon>
        <taxon>Rhizobium</taxon>
    </lineage>
</organism>